<evidence type="ECO:0000313" key="7">
    <source>
        <dbReference type="Proteomes" id="UP000631576"/>
    </source>
</evidence>
<organism evidence="6 7">
    <name type="scientific">Ruminococcus hominis</name>
    <dbReference type="NCBI Taxonomy" id="2763065"/>
    <lineage>
        <taxon>Bacteria</taxon>
        <taxon>Bacillati</taxon>
        <taxon>Bacillota</taxon>
        <taxon>Clostridia</taxon>
        <taxon>Eubacteriales</taxon>
        <taxon>Oscillospiraceae</taxon>
        <taxon>Ruminococcus</taxon>
    </lineage>
</organism>
<keyword evidence="4 5" id="KW-0472">Membrane</keyword>
<name>A0ABR7G7W6_9FIRM</name>
<comment type="caution">
    <text evidence="6">The sequence shown here is derived from an EMBL/GenBank/DDBJ whole genome shotgun (WGS) entry which is preliminary data.</text>
</comment>
<feature type="transmembrane region" description="Helical" evidence="5">
    <location>
        <begin position="248"/>
        <end position="266"/>
    </location>
</feature>
<dbReference type="PANTHER" id="PTHR33514">
    <property type="entry name" value="PROTEIN ABCI12, CHLOROPLASTIC"/>
    <property type="match status" value="1"/>
</dbReference>
<dbReference type="Proteomes" id="UP000631576">
    <property type="component" value="Unassembled WGS sequence"/>
</dbReference>
<evidence type="ECO:0000256" key="5">
    <source>
        <dbReference type="SAM" id="Phobius"/>
    </source>
</evidence>
<evidence type="ECO:0000256" key="3">
    <source>
        <dbReference type="ARBA" id="ARBA00022989"/>
    </source>
</evidence>
<dbReference type="InterPro" id="IPR003339">
    <property type="entry name" value="ABC/ECF_trnsptr_transmembrane"/>
</dbReference>
<protein>
    <submittedName>
        <fullName evidence="6">Energy-coupling factor transporter transmembrane protein EcfT</fullName>
    </submittedName>
</protein>
<evidence type="ECO:0000256" key="4">
    <source>
        <dbReference type="ARBA" id="ARBA00023136"/>
    </source>
</evidence>
<dbReference type="Pfam" id="PF02361">
    <property type="entry name" value="CbiQ"/>
    <property type="match status" value="1"/>
</dbReference>
<sequence length="278" mass="31763">MAAKTVLNYLPRKSVIHRLTGTTKLAFFLLFTFASMITYNTWVLLGLFAVSIVAFRLSKIKLKEVRFMMVFMLIFLLLNNLFIFLFDPNQGTTLYGTRHVLCHLFWRYDLTAEQLFYMLNISLKYFVALPVAILFISATNPSEFAASLNSIGVSYKVGYSVAIALRYIPDIQRDYHSISQAQQARGVELGKNERFFARLKNSVSILLPLILTSLNRIDTISNAMELRGFGKNPKRTWYMKRPFAKADFAVIGFGVVLLVISLSVTIKWGRFYNPFIAA</sequence>
<accession>A0ABR7G7W6</accession>
<comment type="subcellular location">
    <subcellularLocation>
        <location evidence="1">Membrane</location>
        <topology evidence="1">Multi-pass membrane protein</topology>
    </subcellularLocation>
</comment>
<dbReference type="RefSeq" id="WP_022076164.1">
    <property type="nucleotide sequence ID" value="NZ_JACOPE010000001.1"/>
</dbReference>
<keyword evidence="7" id="KW-1185">Reference proteome</keyword>
<evidence type="ECO:0000313" key="6">
    <source>
        <dbReference type="EMBL" id="MBC5683532.1"/>
    </source>
</evidence>
<dbReference type="CDD" id="cd16914">
    <property type="entry name" value="EcfT"/>
    <property type="match status" value="1"/>
</dbReference>
<keyword evidence="2 5" id="KW-0812">Transmembrane</keyword>
<reference evidence="6 7" key="1">
    <citation type="submission" date="2020-08" db="EMBL/GenBank/DDBJ databases">
        <title>Genome public.</title>
        <authorList>
            <person name="Liu C."/>
            <person name="Sun Q."/>
        </authorList>
    </citation>
    <scope>NUCLEOTIDE SEQUENCE [LARGE SCALE GENOMIC DNA]</scope>
    <source>
        <strain evidence="6 7">NSJ-13</strain>
    </source>
</reference>
<dbReference type="EMBL" id="JACOPE010000001">
    <property type="protein sequence ID" value="MBC5683532.1"/>
    <property type="molecule type" value="Genomic_DNA"/>
</dbReference>
<evidence type="ECO:0000256" key="2">
    <source>
        <dbReference type="ARBA" id="ARBA00022692"/>
    </source>
</evidence>
<gene>
    <name evidence="6" type="ORF">H8S40_08110</name>
</gene>
<feature type="transmembrane region" description="Helical" evidence="5">
    <location>
        <begin position="25"/>
        <end position="55"/>
    </location>
</feature>
<evidence type="ECO:0000256" key="1">
    <source>
        <dbReference type="ARBA" id="ARBA00004141"/>
    </source>
</evidence>
<feature type="transmembrane region" description="Helical" evidence="5">
    <location>
        <begin position="115"/>
        <end position="136"/>
    </location>
</feature>
<proteinExistence type="predicted"/>
<keyword evidence="3 5" id="KW-1133">Transmembrane helix</keyword>
<feature type="transmembrane region" description="Helical" evidence="5">
    <location>
        <begin position="67"/>
        <end position="86"/>
    </location>
</feature>
<dbReference type="PANTHER" id="PTHR33514:SF1">
    <property type="entry name" value="ABC TRANSPORTER PERMEASE"/>
    <property type="match status" value="1"/>
</dbReference>